<feature type="coiled-coil region" evidence="1">
    <location>
        <begin position="38"/>
        <end position="65"/>
    </location>
</feature>
<accession>A0A6L6XKW2</accession>
<keyword evidence="4" id="KW-1185">Reference proteome</keyword>
<sequence>MTAIATPRHRVSVATAHVRSELEAVGDSSVWSMDAAETAQTLTELSRAKAQIAELEARVAAHADDLHVGQDVAASSAANWLAHQTKQTRAETNRTVRLGHDLEAHQLTRDALAAGRVCVDQARVIVQAVDRIPADVRPRAEQHLLAEAQHHDAKALRLLGKRLYEVIDPNAADADEAALLEREEAAAMKACRLTLRDDGHGTTHLRGQIPTFHGAALRKMLTAITAPKHQRAVSGAGAEQLRGPEAMGQAFCSLIERYPVTQLPKLGGLNATLVVTITEDSLMGRAGQAGLLDTGDRISPGQARRLLCGAGVIPVVLGGDSVPIDVGRERRFHPKYQRIAITVRDQGCRAEGCDRRLGLHTHHETRWADGGKTTVDQGISLCPWHHARIHDSAYEARTQPTGKVSFHRRP</sequence>
<evidence type="ECO:0000259" key="2">
    <source>
        <dbReference type="Pfam" id="PF02720"/>
    </source>
</evidence>
<dbReference type="CDD" id="cd00085">
    <property type="entry name" value="HNHc"/>
    <property type="match status" value="1"/>
</dbReference>
<proteinExistence type="predicted"/>
<dbReference type="EMBL" id="WSEK01000003">
    <property type="protein sequence ID" value="MVQ47814.1"/>
    <property type="molecule type" value="Genomic_DNA"/>
</dbReference>
<keyword evidence="1" id="KW-0175">Coiled coil</keyword>
<feature type="domain" description="DUF222" evidence="2">
    <location>
        <begin position="41"/>
        <end position="345"/>
    </location>
</feature>
<evidence type="ECO:0000313" key="4">
    <source>
        <dbReference type="Proteomes" id="UP000473525"/>
    </source>
</evidence>
<dbReference type="InterPro" id="IPR003615">
    <property type="entry name" value="HNH_nuc"/>
</dbReference>
<evidence type="ECO:0000313" key="3">
    <source>
        <dbReference type="EMBL" id="MVQ47814.1"/>
    </source>
</evidence>
<reference evidence="3 4" key="1">
    <citation type="submission" date="2019-12" db="EMBL/GenBank/DDBJ databases">
        <authorList>
            <person name="Huq M.A."/>
        </authorList>
    </citation>
    <scope>NUCLEOTIDE SEQUENCE [LARGE SCALE GENOMIC DNA]</scope>
    <source>
        <strain evidence="3 4">MAH-18</strain>
    </source>
</reference>
<dbReference type="Pfam" id="PF02720">
    <property type="entry name" value="DUF222"/>
    <property type="match status" value="1"/>
</dbReference>
<dbReference type="Proteomes" id="UP000473525">
    <property type="component" value="Unassembled WGS sequence"/>
</dbReference>
<dbReference type="InterPro" id="IPR003870">
    <property type="entry name" value="DUF222"/>
</dbReference>
<comment type="caution">
    <text evidence="3">The sequence shown here is derived from an EMBL/GenBank/DDBJ whole genome shotgun (WGS) entry which is preliminary data.</text>
</comment>
<evidence type="ECO:0000256" key="1">
    <source>
        <dbReference type="SAM" id="Coils"/>
    </source>
</evidence>
<organism evidence="3 4">
    <name type="scientific">Nocardioides agri</name>
    <dbReference type="NCBI Taxonomy" id="2682843"/>
    <lineage>
        <taxon>Bacteria</taxon>
        <taxon>Bacillati</taxon>
        <taxon>Actinomycetota</taxon>
        <taxon>Actinomycetes</taxon>
        <taxon>Propionibacteriales</taxon>
        <taxon>Nocardioidaceae</taxon>
        <taxon>Nocardioides</taxon>
    </lineage>
</organism>
<dbReference type="AlphaFoldDB" id="A0A6L6XKW2"/>
<gene>
    <name evidence="3" type="ORF">GON03_01380</name>
</gene>
<name>A0A6L6XKW2_9ACTN</name>
<protein>
    <submittedName>
        <fullName evidence="3">DUF222 domain-containing protein</fullName>
    </submittedName>
</protein>